<evidence type="ECO:0000313" key="1">
    <source>
        <dbReference type="EMBL" id="TMQ78757.1"/>
    </source>
</evidence>
<organism evidence="1 2">
    <name type="scientific">Candidatus Accumulibacter phosphatis</name>
    <dbReference type="NCBI Taxonomy" id="327160"/>
    <lineage>
        <taxon>Bacteria</taxon>
        <taxon>Pseudomonadati</taxon>
        <taxon>Pseudomonadota</taxon>
        <taxon>Betaproteobacteria</taxon>
        <taxon>Candidatus Accumulibacter</taxon>
    </lineage>
</organism>
<proteinExistence type="predicted"/>
<name>A0A5S4ETE1_9PROT</name>
<dbReference type="EMBL" id="SWAD01000003">
    <property type="protein sequence ID" value="TMQ78757.1"/>
    <property type="molecule type" value="Genomic_DNA"/>
</dbReference>
<gene>
    <name evidence="1" type="ORF">ACCUM_0879</name>
</gene>
<protein>
    <submittedName>
        <fullName evidence="1">Uncharacterized protein</fullName>
    </submittedName>
</protein>
<accession>A0A5S4ETE1</accession>
<keyword evidence="2" id="KW-1185">Reference proteome</keyword>
<reference evidence="1 2" key="1">
    <citation type="submission" date="2019-04" db="EMBL/GenBank/DDBJ databases">
        <title>A novel phosphate-accumulating bacterium identified in bioreactor for phosphate removal from wastewater.</title>
        <authorList>
            <person name="Kotlyarov R.Y."/>
            <person name="Beletsky A.V."/>
            <person name="Kallistova A.Y."/>
            <person name="Dorofeev A.G."/>
            <person name="Nikolaev Y.Y."/>
            <person name="Pimenov N.V."/>
            <person name="Ravin N.V."/>
            <person name="Mardanov A.V."/>
        </authorList>
    </citation>
    <scope>NUCLEOTIDE SEQUENCE [LARGE SCALE GENOMIC DNA]</scope>
    <source>
        <strain evidence="1 2">Bin19</strain>
    </source>
</reference>
<sequence>MDFGRKRSAGQRFWGLTGECSRPAALGVGGSTPSTQTL</sequence>
<dbReference type="Proteomes" id="UP000306324">
    <property type="component" value="Unassembled WGS sequence"/>
</dbReference>
<comment type="caution">
    <text evidence="1">The sequence shown here is derived from an EMBL/GenBank/DDBJ whole genome shotgun (WGS) entry which is preliminary data.</text>
</comment>
<evidence type="ECO:0000313" key="2">
    <source>
        <dbReference type="Proteomes" id="UP000306324"/>
    </source>
</evidence>
<dbReference type="AlphaFoldDB" id="A0A5S4ETE1"/>